<evidence type="ECO:0000259" key="2">
    <source>
        <dbReference type="Pfam" id="PF04326"/>
    </source>
</evidence>
<dbReference type="Pfam" id="PF04326">
    <property type="entry name" value="SLFN_AlbA_2"/>
    <property type="match status" value="1"/>
</dbReference>
<reference evidence="3" key="1">
    <citation type="journal article" date="2014" name="Front. Microbiol.">
        <title>High frequency of phylogenetically diverse reductive dehalogenase-homologous genes in deep subseafloor sedimentary metagenomes.</title>
        <authorList>
            <person name="Kawai M."/>
            <person name="Futagami T."/>
            <person name="Toyoda A."/>
            <person name="Takaki Y."/>
            <person name="Nishi S."/>
            <person name="Hori S."/>
            <person name="Arai W."/>
            <person name="Tsubouchi T."/>
            <person name="Morono Y."/>
            <person name="Uchiyama I."/>
            <person name="Ito T."/>
            <person name="Fujiyama A."/>
            <person name="Inagaki F."/>
            <person name="Takami H."/>
        </authorList>
    </citation>
    <scope>NUCLEOTIDE SEQUENCE</scope>
    <source>
        <strain evidence="3">Expedition CK06-06</strain>
    </source>
</reference>
<comment type="caution">
    <text evidence="3">The sequence shown here is derived from an EMBL/GenBank/DDBJ whole genome shotgun (WGS) entry which is preliminary data.</text>
</comment>
<gene>
    <name evidence="3" type="ORF">S01H4_27902</name>
</gene>
<proteinExistence type="predicted"/>
<dbReference type="PANTHER" id="PTHR30595:SF6">
    <property type="entry name" value="SCHLAFEN ALBA-2 DOMAIN-CONTAINING PROTEIN"/>
    <property type="match status" value="1"/>
</dbReference>
<feature type="region of interest" description="Disordered" evidence="1">
    <location>
        <begin position="1"/>
        <end position="48"/>
    </location>
</feature>
<feature type="compositionally biased region" description="Basic and acidic residues" evidence="1">
    <location>
        <begin position="1"/>
        <end position="17"/>
    </location>
</feature>
<sequence length="195" mass="22032">PSEEKEFPGHYYKKPEELNANQKVKKPAGSAPPPSIPQKSKEEKMIEAGEGSKVEFKATLRWNLHSRQFDKEVENASLKTIVAFLNTEGGTLFIGVKDDGDIKGLEIDKFSNDDKLLLHFGNILNDRIGKHYVDLIGYDLKEVKGVKILRVDCKPSSTPVFLNFENEESFFIRNGPSSVKLSTSDTVEYSKKHFR</sequence>
<protein>
    <recommendedName>
        <fullName evidence="2">Schlafen AlbA-2 domain-containing protein</fullName>
    </recommendedName>
</protein>
<dbReference type="Gene3D" id="3.30.950.30">
    <property type="entry name" value="Schlafen, AAA domain"/>
    <property type="match status" value="1"/>
</dbReference>
<dbReference type="PANTHER" id="PTHR30595">
    <property type="entry name" value="GLPR-RELATED TRANSCRIPTIONAL REPRESSOR"/>
    <property type="match status" value="1"/>
</dbReference>
<organism evidence="3">
    <name type="scientific">marine sediment metagenome</name>
    <dbReference type="NCBI Taxonomy" id="412755"/>
    <lineage>
        <taxon>unclassified sequences</taxon>
        <taxon>metagenomes</taxon>
        <taxon>ecological metagenomes</taxon>
    </lineage>
</organism>
<feature type="domain" description="Schlafen AlbA-2" evidence="2">
    <location>
        <begin position="50"/>
        <end position="181"/>
    </location>
</feature>
<dbReference type="InterPro" id="IPR038461">
    <property type="entry name" value="Schlafen_AlbA_2_dom_sf"/>
</dbReference>
<dbReference type="AlphaFoldDB" id="X1AF96"/>
<feature type="non-terminal residue" evidence="3">
    <location>
        <position position="1"/>
    </location>
</feature>
<evidence type="ECO:0000256" key="1">
    <source>
        <dbReference type="SAM" id="MobiDB-lite"/>
    </source>
</evidence>
<dbReference type="InterPro" id="IPR007421">
    <property type="entry name" value="Schlafen_AlbA_2_dom"/>
</dbReference>
<name>X1AF96_9ZZZZ</name>
<dbReference type="EMBL" id="BART01013736">
    <property type="protein sequence ID" value="GAG80509.1"/>
    <property type="molecule type" value="Genomic_DNA"/>
</dbReference>
<accession>X1AF96</accession>
<feature type="compositionally biased region" description="Basic and acidic residues" evidence="1">
    <location>
        <begin position="39"/>
        <end position="48"/>
    </location>
</feature>
<evidence type="ECO:0000313" key="3">
    <source>
        <dbReference type="EMBL" id="GAG80509.1"/>
    </source>
</evidence>